<dbReference type="SUPFAM" id="SSF103657">
    <property type="entry name" value="BAR/IMD domain-like"/>
    <property type="match status" value="1"/>
</dbReference>
<keyword evidence="3" id="KW-1185">Reference proteome</keyword>
<organism evidence="3 4">
    <name type="scientific">Plectus sambesii</name>
    <dbReference type="NCBI Taxonomy" id="2011161"/>
    <lineage>
        <taxon>Eukaryota</taxon>
        <taxon>Metazoa</taxon>
        <taxon>Ecdysozoa</taxon>
        <taxon>Nematoda</taxon>
        <taxon>Chromadorea</taxon>
        <taxon>Plectida</taxon>
        <taxon>Plectina</taxon>
        <taxon>Plectoidea</taxon>
        <taxon>Plectidae</taxon>
        <taxon>Plectus</taxon>
    </lineage>
</organism>
<dbReference type="InterPro" id="IPR001060">
    <property type="entry name" value="FCH_dom"/>
</dbReference>
<dbReference type="WBParaSite" id="PSAMB.scaffold9966size4476.g32916.t1">
    <property type="protein sequence ID" value="PSAMB.scaffold9966size4476.g32916.t1"/>
    <property type="gene ID" value="PSAMB.scaffold9966size4476.g32916"/>
</dbReference>
<dbReference type="InterPro" id="IPR027267">
    <property type="entry name" value="AH/BAR_dom_sf"/>
</dbReference>
<dbReference type="PROSITE" id="PS51741">
    <property type="entry name" value="F_BAR"/>
    <property type="match status" value="1"/>
</dbReference>
<proteinExistence type="predicted"/>
<evidence type="ECO:0000313" key="4">
    <source>
        <dbReference type="WBParaSite" id="PSAMB.scaffold9966size4476.g32916.t1"/>
    </source>
</evidence>
<dbReference type="InterPro" id="IPR031160">
    <property type="entry name" value="F_BAR_dom"/>
</dbReference>
<accession>A0A914XTR0</accession>
<dbReference type="Proteomes" id="UP000887566">
    <property type="component" value="Unplaced"/>
</dbReference>
<evidence type="ECO:0000313" key="3">
    <source>
        <dbReference type="Proteomes" id="UP000887566"/>
    </source>
</evidence>
<dbReference type="Pfam" id="PF00611">
    <property type="entry name" value="FCH"/>
    <property type="match status" value="1"/>
</dbReference>
<evidence type="ECO:0000259" key="2">
    <source>
        <dbReference type="PROSITE" id="PS51741"/>
    </source>
</evidence>
<evidence type="ECO:0000256" key="1">
    <source>
        <dbReference type="PROSITE-ProRule" id="PRU01077"/>
    </source>
</evidence>
<name>A0A914XTR0_9BILA</name>
<keyword evidence="1" id="KW-0175">Coiled coil</keyword>
<feature type="domain" description="F-BAR" evidence="2">
    <location>
        <begin position="74"/>
        <end position="135"/>
    </location>
</feature>
<dbReference type="Gene3D" id="1.20.1270.60">
    <property type="entry name" value="Arfaptin homology (AH) domain/BAR domain"/>
    <property type="match status" value="1"/>
</dbReference>
<dbReference type="AlphaFoldDB" id="A0A914XTR0"/>
<reference evidence="4" key="1">
    <citation type="submission" date="2022-11" db="UniProtKB">
        <authorList>
            <consortium name="WormBaseParasite"/>
        </authorList>
    </citation>
    <scope>IDENTIFICATION</scope>
</reference>
<sequence length="135" mass="15544">MAVAKWYASIDELDLPDSDASDNDVVDNERPFQSHDDLSSVFMLSNSTTDRRPVVRRHSTFQGKSSNNDYLTSDQMDKLLHMRDDGVELAFERTKAWSKYCKEILSYVQRRLAIENEHARAVQKLCDQTRAAISE</sequence>
<protein>
    <submittedName>
        <fullName evidence="4">F-BAR domain-containing protein</fullName>
    </submittedName>
</protein>